<evidence type="ECO:0000313" key="9">
    <source>
        <dbReference type="Proteomes" id="UP000001307"/>
    </source>
</evidence>
<keyword evidence="4 7" id="KW-0175">Coiled coil</keyword>
<dbReference type="GO" id="GO:0005815">
    <property type="term" value="C:microtubule organizing center"/>
    <property type="evidence" value="ECO:0007669"/>
    <property type="project" value="TreeGrafter"/>
</dbReference>
<evidence type="ECO:0008006" key="10">
    <source>
        <dbReference type="Google" id="ProtNLM"/>
    </source>
</evidence>
<evidence type="ECO:0000256" key="2">
    <source>
        <dbReference type="ARBA" id="ARBA00008340"/>
    </source>
</evidence>
<evidence type="ECO:0000313" key="8">
    <source>
        <dbReference type="EMBL" id="CBY15070.1"/>
    </source>
</evidence>
<protein>
    <recommendedName>
        <fullName evidence="10">Clusterin-associated protein 1</fullName>
    </recommendedName>
</protein>
<comment type="similarity">
    <text evidence="2">Belongs to the CLUAP1 family.</text>
</comment>
<feature type="non-terminal residue" evidence="8">
    <location>
        <position position="1"/>
    </location>
</feature>
<evidence type="ECO:0000256" key="7">
    <source>
        <dbReference type="SAM" id="Coils"/>
    </source>
</evidence>
<reference evidence="8" key="1">
    <citation type="journal article" date="2010" name="Science">
        <title>Plasticity of animal genome architecture unmasked by rapid evolution of a pelagic tunicate.</title>
        <authorList>
            <person name="Denoeud F."/>
            <person name="Henriet S."/>
            <person name="Mungpakdee S."/>
            <person name="Aury J.M."/>
            <person name="Da Silva C."/>
            <person name="Brinkmann H."/>
            <person name="Mikhaleva J."/>
            <person name="Olsen L.C."/>
            <person name="Jubin C."/>
            <person name="Canestro C."/>
            <person name="Bouquet J.M."/>
            <person name="Danks G."/>
            <person name="Poulain J."/>
            <person name="Campsteijn C."/>
            <person name="Adamski M."/>
            <person name="Cross I."/>
            <person name="Yadetie F."/>
            <person name="Muffato M."/>
            <person name="Louis A."/>
            <person name="Butcher S."/>
            <person name="Tsagkogeorga G."/>
            <person name="Konrad A."/>
            <person name="Singh S."/>
            <person name="Jensen M.F."/>
            <person name="Cong E.H."/>
            <person name="Eikeseth-Otteraa H."/>
            <person name="Noel B."/>
            <person name="Anthouard V."/>
            <person name="Porcel B.M."/>
            <person name="Kachouri-Lafond R."/>
            <person name="Nishino A."/>
            <person name="Ugolini M."/>
            <person name="Chourrout P."/>
            <person name="Nishida H."/>
            <person name="Aasland R."/>
            <person name="Huzurbazar S."/>
            <person name="Westhof E."/>
            <person name="Delsuc F."/>
            <person name="Lehrach H."/>
            <person name="Reinhardt R."/>
            <person name="Weissenbach J."/>
            <person name="Roy S.W."/>
            <person name="Artiguenave F."/>
            <person name="Postlethwait J.H."/>
            <person name="Manak J.R."/>
            <person name="Thompson E.M."/>
            <person name="Jaillon O."/>
            <person name="Du Pasquier L."/>
            <person name="Boudinot P."/>
            <person name="Liberles D.A."/>
            <person name="Volff J.N."/>
            <person name="Philippe H."/>
            <person name="Lenhard B."/>
            <person name="Roest Crollius H."/>
            <person name="Wincker P."/>
            <person name="Chourrout D."/>
        </authorList>
    </citation>
    <scope>NUCLEOTIDE SEQUENCE [LARGE SCALE GENOMIC DNA]</scope>
</reference>
<dbReference type="PANTHER" id="PTHR21547">
    <property type="entry name" value="CLUSTERIN ASSOCIATED PROTEIN 1"/>
    <property type="match status" value="1"/>
</dbReference>
<comment type="subcellular location">
    <subcellularLocation>
        <location evidence="1">Cell projection</location>
        <location evidence="1">Cilium</location>
    </subcellularLocation>
</comment>
<evidence type="ECO:0000256" key="6">
    <source>
        <dbReference type="ARBA" id="ARBA00023273"/>
    </source>
</evidence>
<name>E4XZK8_OIKDI</name>
<dbReference type="InParanoid" id="E4XZK8"/>
<keyword evidence="6" id="KW-0966">Cell projection</keyword>
<keyword evidence="3" id="KW-0970">Cilium biogenesis/degradation</keyword>
<dbReference type="InterPro" id="IPR019366">
    <property type="entry name" value="Clusterin-associated_protein-1"/>
</dbReference>
<dbReference type="GO" id="GO:0030992">
    <property type="term" value="C:intraciliary transport particle B"/>
    <property type="evidence" value="ECO:0007669"/>
    <property type="project" value="TreeGrafter"/>
</dbReference>
<keyword evidence="9" id="KW-1185">Reference proteome</keyword>
<evidence type="ECO:0000256" key="5">
    <source>
        <dbReference type="ARBA" id="ARBA00023069"/>
    </source>
</evidence>
<accession>E4XZK8</accession>
<gene>
    <name evidence="8" type="ORF">GSOID_T00010175001</name>
</gene>
<dbReference type="OrthoDB" id="438545at2759"/>
<feature type="coiled-coil region" evidence="7">
    <location>
        <begin position="192"/>
        <end position="226"/>
    </location>
</feature>
<sequence length="252" mass="28555">RIVSMDSFRESNFSLTADLLIWLTEIYEPRAMIPKKIDTEHDRVALIKFVANTFLTKQHIRLNTKRLYLADGYAVKELLKLISILVEAIQEPPIDGNKLGHSLEGTISHATIKELRERVANMSRSGANLYEALNAEVRLRGSRQQILATHMELSTIEKALKEAAAAADKVSDSSSKKVNSVTGDEASVQTKINKKLSEIERAQKRLRQMKQLRPAYQDELDEIQADLKILYDEYVIKLGVFESIRISFALLC</sequence>
<dbReference type="FunCoup" id="E4XZK8">
    <property type="interactions" value="60"/>
</dbReference>
<evidence type="ECO:0000256" key="4">
    <source>
        <dbReference type="ARBA" id="ARBA00023054"/>
    </source>
</evidence>
<dbReference type="AlphaFoldDB" id="E4XZK8"/>
<dbReference type="GO" id="GO:0005929">
    <property type="term" value="C:cilium"/>
    <property type="evidence" value="ECO:0007669"/>
    <property type="project" value="UniProtKB-SubCell"/>
</dbReference>
<dbReference type="GO" id="GO:0060271">
    <property type="term" value="P:cilium assembly"/>
    <property type="evidence" value="ECO:0007669"/>
    <property type="project" value="TreeGrafter"/>
</dbReference>
<dbReference type="PANTHER" id="PTHR21547:SF0">
    <property type="entry name" value="CLUSTERIN-ASSOCIATED PROTEIN 1"/>
    <property type="match status" value="1"/>
</dbReference>
<keyword evidence="5" id="KW-0969">Cilium</keyword>
<evidence type="ECO:0000256" key="3">
    <source>
        <dbReference type="ARBA" id="ARBA00022794"/>
    </source>
</evidence>
<proteinExistence type="inferred from homology"/>
<dbReference type="Proteomes" id="UP000001307">
    <property type="component" value="Unassembled WGS sequence"/>
</dbReference>
<dbReference type="Pfam" id="PF10234">
    <property type="entry name" value="Cluap1"/>
    <property type="match status" value="1"/>
</dbReference>
<organism evidence="8">
    <name type="scientific">Oikopleura dioica</name>
    <name type="common">Tunicate</name>
    <dbReference type="NCBI Taxonomy" id="34765"/>
    <lineage>
        <taxon>Eukaryota</taxon>
        <taxon>Metazoa</taxon>
        <taxon>Chordata</taxon>
        <taxon>Tunicata</taxon>
        <taxon>Appendicularia</taxon>
        <taxon>Copelata</taxon>
        <taxon>Oikopleuridae</taxon>
        <taxon>Oikopleura</taxon>
    </lineage>
</organism>
<dbReference type="EMBL" id="FN653413">
    <property type="protein sequence ID" value="CBY15070.1"/>
    <property type="molecule type" value="Genomic_DNA"/>
</dbReference>
<evidence type="ECO:0000256" key="1">
    <source>
        <dbReference type="ARBA" id="ARBA00004138"/>
    </source>
</evidence>